<evidence type="ECO:0000256" key="1">
    <source>
        <dbReference type="SAM" id="SignalP"/>
    </source>
</evidence>
<dbReference type="InterPro" id="IPR050583">
    <property type="entry name" value="Mycobacterial_A85_antigen"/>
</dbReference>
<comment type="caution">
    <text evidence="2">The sequence shown here is derived from an EMBL/GenBank/DDBJ whole genome shotgun (WGS) entry which is preliminary data.</text>
</comment>
<evidence type="ECO:0000313" key="3">
    <source>
        <dbReference type="Proteomes" id="UP001170717"/>
    </source>
</evidence>
<evidence type="ECO:0000313" key="2">
    <source>
        <dbReference type="EMBL" id="MDO6576907.1"/>
    </source>
</evidence>
<dbReference type="GO" id="GO:0016787">
    <property type="term" value="F:hydrolase activity"/>
    <property type="evidence" value="ECO:0007669"/>
    <property type="project" value="UniProtKB-KW"/>
</dbReference>
<dbReference type="AlphaFoldDB" id="A0AAW7YYS1"/>
<dbReference type="PANTHER" id="PTHR48098:SF6">
    <property type="entry name" value="FERRI-BACILLIBACTIN ESTERASE BESA"/>
    <property type="match status" value="1"/>
</dbReference>
<proteinExistence type="predicted"/>
<protein>
    <submittedName>
        <fullName evidence="2">Alpha/beta hydrolase-fold protein</fullName>
    </submittedName>
</protein>
<dbReference type="Gene3D" id="3.40.50.1820">
    <property type="entry name" value="alpha/beta hydrolase"/>
    <property type="match status" value="1"/>
</dbReference>
<dbReference type="Pfam" id="PF00756">
    <property type="entry name" value="Esterase"/>
    <property type="match status" value="1"/>
</dbReference>
<keyword evidence="1" id="KW-0732">Signal</keyword>
<reference evidence="2" key="1">
    <citation type="submission" date="2023-07" db="EMBL/GenBank/DDBJ databases">
        <title>Genome content predicts the carbon catabolic preferences of heterotrophic bacteria.</title>
        <authorList>
            <person name="Gralka M."/>
        </authorList>
    </citation>
    <scope>NUCLEOTIDE SEQUENCE</scope>
    <source>
        <strain evidence="2">F2M12</strain>
    </source>
</reference>
<dbReference type="EMBL" id="JAUOQI010000003">
    <property type="protein sequence ID" value="MDO6576907.1"/>
    <property type="molecule type" value="Genomic_DNA"/>
</dbReference>
<organism evidence="2 3">
    <name type="scientific">Alteromonas stellipolaris</name>
    <dbReference type="NCBI Taxonomy" id="233316"/>
    <lineage>
        <taxon>Bacteria</taxon>
        <taxon>Pseudomonadati</taxon>
        <taxon>Pseudomonadota</taxon>
        <taxon>Gammaproteobacteria</taxon>
        <taxon>Alteromonadales</taxon>
        <taxon>Alteromonadaceae</taxon>
        <taxon>Alteromonas/Salinimonas group</taxon>
        <taxon>Alteromonas</taxon>
    </lineage>
</organism>
<dbReference type="RefSeq" id="WP_303463411.1">
    <property type="nucleotide sequence ID" value="NZ_JAUOPZ010000002.1"/>
</dbReference>
<dbReference type="SUPFAM" id="SSF53474">
    <property type="entry name" value="alpha/beta-Hydrolases"/>
    <property type="match status" value="1"/>
</dbReference>
<dbReference type="PANTHER" id="PTHR48098">
    <property type="entry name" value="ENTEROCHELIN ESTERASE-RELATED"/>
    <property type="match status" value="1"/>
</dbReference>
<accession>A0AAW7YYS1</accession>
<sequence>MLKVISLVLLLAVGFSLHAEEAKAFTHSYLVTSTVMNENRLYHVYLPPSYYDNKQRRFPVVYVLDGDIHRTRAIAGMIEGLSTPTLEEQVQQAIVVAIPNSTNAIRERDLTPTNVDWELNGRLLEKFEDIGNAANYLYFFKSELIPQIDSQFRTSDKRLLVGESFGGLFAAYALLNTPDVFTHYLIIDATYLWDNNYLNRTLSNKQAQGKLPAGNVYFTFANNTAFGEIGETNLAWGYQFFDKLNAIQSDELRLHKRYFDDESHGTVALPSWYYGFKALLKTHSE</sequence>
<name>A0AAW7YYS1_9ALTE</name>
<gene>
    <name evidence="2" type="ORF">Q4527_05855</name>
</gene>
<feature type="signal peptide" evidence="1">
    <location>
        <begin position="1"/>
        <end position="19"/>
    </location>
</feature>
<dbReference type="InterPro" id="IPR000801">
    <property type="entry name" value="Esterase-like"/>
</dbReference>
<keyword evidence="2" id="KW-0378">Hydrolase</keyword>
<dbReference type="InterPro" id="IPR029058">
    <property type="entry name" value="AB_hydrolase_fold"/>
</dbReference>
<feature type="chain" id="PRO_5043364522" evidence="1">
    <location>
        <begin position="20"/>
        <end position="285"/>
    </location>
</feature>
<dbReference type="Proteomes" id="UP001170717">
    <property type="component" value="Unassembled WGS sequence"/>
</dbReference>